<dbReference type="OrthoDB" id="9791366at2"/>
<dbReference type="Pfam" id="PF00561">
    <property type="entry name" value="Abhydrolase_1"/>
    <property type="match status" value="1"/>
</dbReference>
<comment type="caution">
    <text evidence="2">The sequence shown here is derived from an EMBL/GenBank/DDBJ whole genome shotgun (WGS) entry which is preliminary data.</text>
</comment>
<sequence>MTTAPAIPADLVRDETAHQSKQFRWISRDGLRLSGEIWTPRTPSKPLPVLCLPGLSRNTKDFHAIAGILQDRGYRVMALDYRGRGKSDWDPNWQNYTMPIESQDIDDAIAHLNLDRFAVLGTSRGGLHAMAMGQRYDKRRLAGVILNDVGPRIEMRAIRRLAANIGRNMTHASFDALAKHLEHGMGPQFPTFTGADWLRYAHQLGSKQHDEVVLDYDAALAHQLASLDEGAPWPDLWPLFDSLEGVPLQVIHGETSDLLSRETCQAMQARHQGMELITVKDQGHTPMLWDEETQLKIAGFLDRLS</sequence>
<reference evidence="2" key="1">
    <citation type="journal article" date="2014" name="Int. J. Syst. Evol. Microbiol.">
        <title>Complete genome sequence of Corynebacterium casei LMG S-19264T (=DSM 44701T), isolated from a smear-ripened cheese.</title>
        <authorList>
            <consortium name="US DOE Joint Genome Institute (JGI-PGF)"/>
            <person name="Walter F."/>
            <person name="Albersmeier A."/>
            <person name="Kalinowski J."/>
            <person name="Ruckert C."/>
        </authorList>
    </citation>
    <scope>NUCLEOTIDE SEQUENCE</scope>
    <source>
        <strain evidence="2">CGMCC 1.12426</strain>
    </source>
</reference>
<gene>
    <name evidence="2" type="ORF">GCM10011316_30570</name>
</gene>
<dbReference type="Gene3D" id="3.40.50.1820">
    <property type="entry name" value="alpha/beta hydrolase"/>
    <property type="match status" value="1"/>
</dbReference>
<dbReference type="EMBL" id="BMFA01000009">
    <property type="protein sequence ID" value="GGB56349.1"/>
    <property type="molecule type" value="Genomic_DNA"/>
</dbReference>
<name>A0A916X2U5_9HYPH</name>
<protein>
    <submittedName>
        <fullName evidence="2">Alpha/beta hydrolase</fullName>
    </submittedName>
</protein>
<proteinExistence type="predicted"/>
<keyword evidence="3" id="KW-1185">Reference proteome</keyword>
<dbReference type="PANTHER" id="PTHR43194:SF2">
    <property type="entry name" value="PEROXISOMAL MEMBRANE PROTEIN LPX1"/>
    <property type="match status" value="1"/>
</dbReference>
<dbReference type="PANTHER" id="PTHR43194">
    <property type="entry name" value="HYDROLASE ALPHA/BETA FOLD FAMILY"/>
    <property type="match status" value="1"/>
</dbReference>
<dbReference type="InterPro" id="IPR029058">
    <property type="entry name" value="AB_hydrolase_fold"/>
</dbReference>
<keyword evidence="2" id="KW-0378">Hydrolase</keyword>
<organism evidence="2 3">
    <name type="scientific">Roseibium aquae</name>
    <dbReference type="NCBI Taxonomy" id="1323746"/>
    <lineage>
        <taxon>Bacteria</taxon>
        <taxon>Pseudomonadati</taxon>
        <taxon>Pseudomonadota</taxon>
        <taxon>Alphaproteobacteria</taxon>
        <taxon>Hyphomicrobiales</taxon>
        <taxon>Stappiaceae</taxon>
        <taxon>Roseibium</taxon>
    </lineage>
</organism>
<evidence type="ECO:0000313" key="3">
    <source>
        <dbReference type="Proteomes" id="UP000605148"/>
    </source>
</evidence>
<feature type="domain" description="AB hydrolase-1" evidence="1">
    <location>
        <begin position="48"/>
        <end position="289"/>
    </location>
</feature>
<dbReference type="SUPFAM" id="SSF53474">
    <property type="entry name" value="alpha/beta-Hydrolases"/>
    <property type="match status" value="1"/>
</dbReference>
<dbReference type="GO" id="GO:0016787">
    <property type="term" value="F:hydrolase activity"/>
    <property type="evidence" value="ECO:0007669"/>
    <property type="project" value="UniProtKB-KW"/>
</dbReference>
<dbReference type="Proteomes" id="UP000605148">
    <property type="component" value="Unassembled WGS sequence"/>
</dbReference>
<accession>A0A916X2U5</accession>
<dbReference type="AlphaFoldDB" id="A0A916X2U5"/>
<reference evidence="2" key="2">
    <citation type="submission" date="2020-09" db="EMBL/GenBank/DDBJ databases">
        <authorList>
            <person name="Sun Q."/>
            <person name="Zhou Y."/>
        </authorList>
    </citation>
    <scope>NUCLEOTIDE SEQUENCE</scope>
    <source>
        <strain evidence="2">CGMCC 1.12426</strain>
    </source>
</reference>
<evidence type="ECO:0000313" key="2">
    <source>
        <dbReference type="EMBL" id="GGB56349.1"/>
    </source>
</evidence>
<dbReference type="InterPro" id="IPR050228">
    <property type="entry name" value="Carboxylesterase_BioH"/>
</dbReference>
<dbReference type="RefSeq" id="WP_150497208.1">
    <property type="nucleotide sequence ID" value="NZ_BMFA01000009.1"/>
</dbReference>
<evidence type="ECO:0000259" key="1">
    <source>
        <dbReference type="Pfam" id="PF00561"/>
    </source>
</evidence>
<dbReference type="InterPro" id="IPR000073">
    <property type="entry name" value="AB_hydrolase_1"/>
</dbReference>